<proteinExistence type="predicted"/>
<accession>B8B3Q6</accession>
<dbReference type="Proteomes" id="UP000007015">
    <property type="component" value="Chromosome 6"/>
</dbReference>
<organism evidence="2 3">
    <name type="scientific">Oryza sativa subsp. indica</name>
    <name type="common">Rice</name>
    <dbReference type="NCBI Taxonomy" id="39946"/>
    <lineage>
        <taxon>Eukaryota</taxon>
        <taxon>Viridiplantae</taxon>
        <taxon>Streptophyta</taxon>
        <taxon>Embryophyta</taxon>
        <taxon>Tracheophyta</taxon>
        <taxon>Spermatophyta</taxon>
        <taxon>Magnoliopsida</taxon>
        <taxon>Liliopsida</taxon>
        <taxon>Poales</taxon>
        <taxon>Poaceae</taxon>
        <taxon>BOP clade</taxon>
        <taxon>Oryzoideae</taxon>
        <taxon>Oryzeae</taxon>
        <taxon>Oryzinae</taxon>
        <taxon>Oryza</taxon>
        <taxon>Oryza sativa</taxon>
    </lineage>
</organism>
<feature type="region of interest" description="Disordered" evidence="1">
    <location>
        <begin position="1"/>
        <end position="89"/>
    </location>
</feature>
<feature type="compositionally biased region" description="Basic and acidic residues" evidence="1">
    <location>
        <begin position="62"/>
        <end position="74"/>
    </location>
</feature>
<sequence length="122" mass="12882">MEEGRTPGSNAAPRPRKRGSGSGEKRRLRWGWDNDRRPAAHSASGCSPAVRLRRRGAGEQGGGREEAETHREIMGRSGGLTGGEDPGEEGVAGAVLRWRSGGGGGCRDGGLEVLVWEDFGSE</sequence>
<evidence type="ECO:0000313" key="2">
    <source>
        <dbReference type="EMBL" id="EEC80185.1"/>
    </source>
</evidence>
<keyword evidence="3" id="KW-1185">Reference proteome</keyword>
<gene>
    <name evidence="2" type="ORF">OsI_22049</name>
</gene>
<reference evidence="2 3" key="1">
    <citation type="journal article" date="2005" name="PLoS Biol.">
        <title>The genomes of Oryza sativa: a history of duplications.</title>
        <authorList>
            <person name="Yu J."/>
            <person name="Wang J."/>
            <person name="Lin W."/>
            <person name="Li S."/>
            <person name="Li H."/>
            <person name="Zhou J."/>
            <person name="Ni P."/>
            <person name="Dong W."/>
            <person name="Hu S."/>
            <person name="Zeng C."/>
            <person name="Zhang J."/>
            <person name="Zhang Y."/>
            <person name="Li R."/>
            <person name="Xu Z."/>
            <person name="Li S."/>
            <person name="Li X."/>
            <person name="Zheng H."/>
            <person name="Cong L."/>
            <person name="Lin L."/>
            <person name="Yin J."/>
            <person name="Geng J."/>
            <person name="Li G."/>
            <person name="Shi J."/>
            <person name="Liu J."/>
            <person name="Lv H."/>
            <person name="Li J."/>
            <person name="Wang J."/>
            <person name="Deng Y."/>
            <person name="Ran L."/>
            <person name="Shi X."/>
            <person name="Wang X."/>
            <person name="Wu Q."/>
            <person name="Li C."/>
            <person name="Ren X."/>
            <person name="Wang J."/>
            <person name="Wang X."/>
            <person name="Li D."/>
            <person name="Liu D."/>
            <person name="Zhang X."/>
            <person name="Ji Z."/>
            <person name="Zhao W."/>
            <person name="Sun Y."/>
            <person name="Zhang Z."/>
            <person name="Bao J."/>
            <person name="Han Y."/>
            <person name="Dong L."/>
            <person name="Ji J."/>
            <person name="Chen P."/>
            <person name="Wu S."/>
            <person name="Liu J."/>
            <person name="Xiao Y."/>
            <person name="Bu D."/>
            <person name="Tan J."/>
            <person name="Yang L."/>
            <person name="Ye C."/>
            <person name="Zhang J."/>
            <person name="Xu J."/>
            <person name="Zhou Y."/>
            <person name="Yu Y."/>
            <person name="Zhang B."/>
            <person name="Zhuang S."/>
            <person name="Wei H."/>
            <person name="Liu B."/>
            <person name="Lei M."/>
            <person name="Yu H."/>
            <person name="Li Y."/>
            <person name="Xu H."/>
            <person name="Wei S."/>
            <person name="He X."/>
            <person name="Fang L."/>
            <person name="Zhang Z."/>
            <person name="Zhang Y."/>
            <person name="Huang X."/>
            <person name="Su Z."/>
            <person name="Tong W."/>
            <person name="Li J."/>
            <person name="Tong Z."/>
            <person name="Li S."/>
            <person name="Ye J."/>
            <person name="Wang L."/>
            <person name="Fang L."/>
            <person name="Lei T."/>
            <person name="Chen C."/>
            <person name="Chen H."/>
            <person name="Xu Z."/>
            <person name="Li H."/>
            <person name="Huang H."/>
            <person name="Zhang F."/>
            <person name="Xu H."/>
            <person name="Li N."/>
            <person name="Zhao C."/>
            <person name="Li S."/>
            <person name="Dong L."/>
            <person name="Huang Y."/>
            <person name="Li L."/>
            <person name="Xi Y."/>
            <person name="Qi Q."/>
            <person name="Li W."/>
            <person name="Zhang B."/>
            <person name="Hu W."/>
            <person name="Zhang Y."/>
            <person name="Tian X."/>
            <person name="Jiao Y."/>
            <person name="Liang X."/>
            <person name="Jin J."/>
            <person name="Gao L."/>
            <person name="Zheng W."/>
            <person name="Hao B."/>
            <person name="Liu S."/>
            <person name="Wang W."/>
            <person name="Yuan L."/>
            <person name="Cao M."/>
            <person name="McDermott J."/>
            <person name="Samudrala R."/>
            <person name="Wang J."/>
            <person name="Wong G.K."/>
            <person name="Yang H."/>
        </authorList>
    </citation>
    <scope>NUCLEOTIDE SEQUENCE [LARGE SCALE GENOMIC DNA]</scope>
    <source>
        <strain evidence="3">cv. 93-11</strain>
    </source>
</reference>
<dbReference type="AlphaFoldDB" id="B8B3Q6"/>
<dbReference type="HOGENOM" id="CLU_2030586_0_0_1"/>
<protein>
    <submittedName>
        <fullName evidence="2">Uncharacterized protein</fullName>
    </submittedName>
</protein>
<name>B8B3Q6_ORYSI</name>
<dbReference type="EMBL" id="CM000131">
    <property type="protein sequence ID" value="EEC80185.1"/>
    <property type="molecule type" value="Genomic_DNA"/>
</dbReference>
<dbReference type="Gramene" id="BGIOSGA022484-TA">
    <property type="protein sequence ID" value="BGIOSGA022484-PA"/>
    <property type="gene ID" value="BGIOSGA022484"/>
</dbReference>
<evidence type="ECO:0000256" key="1">
    <source>
        <dbReference type="SAM" id="MobiDB-lite"/>
    </source>
</evidence>
<evidence type="ECO:0000313" key="3">
    <source>
        <dbReference type="Proteomes" id="UP000007015"/>
    </source>
</evidence>